<feature type="transmembrane region" description="Helical" evidence="7">
    <location>
        <begin position="374"/>
        <end position="394"/>
    </location>
</feature>
<feature type="transmembrane region" description="Helical" evidence="7">
    <location>
        <begin position="333"/>
        <end position="354"/>
    </location>
</feature>
<keyword evidence="10" id="KW-1185">Reference proteome</keyword>
<dbReference type="PANTHER" id="PTHR23513:SF9">
    <property type="entry name" value="ENTEROBACTIN EXPORTER ENTS"/>
    <property type="match status" value="1"/>
</dbReference>
<feature type="transmembrane region" description="Helical" evidence="7">
    <location>
        <begin position="59"/>
        <end position="80"/>
    </location>
</feature>
<dbReference type="InterPro" id="IPR036259">
    <property type="entry name" value="MFS_trans_sf"/>
</dbReference>
<keyword evidence="4 7" id="KW-0812">Transmembrane</keyword>
<comment type="subcellular location">
    <subcellularLocation>
        <location evidence="1">Cell inner membrane</location>
        <topology evidence="1">Multi-pass membrane protein</topology>
    </subcellularLocation>
</comment>
<feature type="domain" description="Major facilitator superfamily (MFS) profile" evidence="8">
    <location>
        <begin position="212"/>
        <end position="434"/>
    </location>
</feature>
<evidence type="ECO:0000313" key="9">
    <source>
        <dbReference type="EMBL" id="MDP9827988.1"/>
    </source>
</evidence>
<reference evidence="9 10" key="1">
    <citation type="submission" date="2023-07" db="EMBL/GenBank/DDBJ databases">
        <title>Sequencing the genomes of 1000 actinobacteria strains.</title>
        <authorList>
            <person name="Klenk H.-P."/>
        </authorList>
    </citation>
    <scope>NUCLEOTIDE SEQUENCE [LARGE SCALE GENOMIC DNA]</scope>
    <source>
        <strain evidence="9 10">DSM 44388</strain>
    </source>
</reference>
<dbReference type="SUPFAM" id="SSF103473">
    <property type="entry name" value="MFS general substrate transporter"/>
    <property type="match status" value="1"/>
</dbReference>
<dbReference type="CDD" id="cd06173">
    <property type="entry name" value="MFS_MefA_like"/>
    <property type="match status" value="1"/>
</dbReference>
<proteinExistence type="predicted"/>
<evidence type="ECO:0000259" key="8">
    <source>
        <dbReference type="PROSITE" id="PS50850"/>
    </source>
</evidence>
<feature type="transmembrane region" description="Helical" evidence="7">
    <location>
        <begin position="31"/>
        <end position="53"/>
    </location>
</feature>
<feature type="transmembrane region" description="Helical" evidence="7">
    <location>
        <begin position="187"/>
        <end position="207"/>
    </location>
</feature>
<dbReference type="PANTHER" id="PTHR23513">
    <property type="entry name" value="INTEGRAL MEMBRANE EFFLUX PROTEIN-RELATED"/>
    <property type="match status" value="1"/>
</dbReference>
<feature type="transmembrane region" description="Helical" evidence="7">
    <location>
        <begin position="298"/>
        <end position="321"/>
    </location>
</feature>
<evidence type="ECO:0000256" key="1">
    <source>
        <dbReference type="ARBA" id="ARBA00004429"/>
    </source>
</evidence>
<dbReference type="Proteomes" id="UP001235712">
    <property type="component" value="Unassembled WGS sequence"/>
</dbReference>
<dbReference type="Gene3D" id="1.20.1250.20">
    <property type="entry name" value="MFS general substrate transporter like domains"/>
    <property type="match status" value="1"/>
</dbReference>
<dbReference type="Pfam" id="PF05977">
    <property type="entry name" value="MFS_3"/>
    <property type="match status" value="1"/>
</dbReference>
<dbReference type="InterPro" id="IPR010290">
    <property type="entry name" value="TM_effector"/>
</dbReference>
<dbReference type="EMBL" id="JAUSQZ010000001">
    <property type="protein sequence ID" value="MDP9827988.1"/>
    <property type="molecule type" value="Genomic_DNA"/>
</dbReference>
<evidence type="ECO:0000256" key="6">
    <source>
        <dbReference type="ARBA" id="ARBA00023136"/>
    </source>
</evidence>
<feature type="transmembrane region" description="Helical" evidence="7">
    <location>
        <begin position="92"/>
        <end position="113"/>
    </location>
</feature>
<gene>
    <name evidence="9" type="ORF">J2S57_003737</name>
</gene>
<evidence type="ECO:0000313" key="10">
    <source>
        <dbReference type="Proteomes" id="UP001235712"/>
    </source>
</evidence>
<protein>
    <submittedName>
        <fullName evidence="9">ENTS family enterobactin (Siderophore) exporter</fullName>
    </submittedName>
</protein>
<feature type="domain" description="Major facilitator superfamily (MFS) profile" evidence="8">
    <location>
        <begin position="1"/>
        <end position="214"/>
    </location>
</feature>
<comment type="caution">
    <text evidence="9">The sequence shown here is derived from an EMBL/GenBank/DDBJ whole genome shotgun (WGS) entry which is preliminary data.</text>
</comment>
<keyword evidence="5 7" id="KW-1133">Transmembrane helix</keyword>
<evidence type="ECO:0000256" key="7">
    <source>
        <dbReference type="SAM" id="Phobius"/>
    </source>
</evidence>
<feature type="transmembrane region" description="Helical" evidence="7">
    <location>
        <begin position="238"/>
        <end position="262"/>
    </location>
</feature>
<dbReference type="PROSITE" id="PS50850">
    <property type="entry name" value="MFS"/>
    <property type="match status" value="2"/>
</dbReference>
<feature type="transmembrane region" description="Helical" evidence="7">
    <location>
        <begin position="119"/>
        <end position="138"/>
    </location>
</feature>
<keyword evidence="6 7" id="KW-0472">Membrane</keyword>
<feature type="transmembrane region" description="Helical" evidence="7">
    <location>
        <begin position="158"/>
        <end position="181"/>
    </location>
</feature>
<feature type="transmembrane region" description="Helical" evidence="7">
    <location>
        <begin position="268"/>
        <end position="286"/>
    </location>
</feature>
<feature type="transmembrane region" description="Helical" evidence="7">
    <location>
        <begin position="400"/>
        <end position="420"/>
    </location>
</feature>
<evidence type="ECO:0000256" key="4">
    <source>
        <dbReference type="ARBA" id="ARBA00022692"/>
    </source>
</evidence>
<keyword evidence="2" id="KW-0813">Transport</keyword>
<dbReference type="InterPro" id="IPR020846">
    <property type="entry name" value="MFS_dom"/>
</dbReference>
<sequence>MTQAPPARPRGLGLLADITPLRLSRPYRRMWLGTLLSSIGSQLTTVAVGLQVYDLTGSTFSVGLVGLFSLGPLIVFGLYGGALVDRFDRRRVIITSSGGLFGIAVAFTAQALAGLENVWLMYVLVAVQSGFFAVNSPARMAILPRLLPPEMLPAANALSGLAGSVGMTMGPLLAGFWVAWFGFGGTYLTEVLLLGIALTTLVALPAMPPLGEIRRSGLASVLEGLNYLRTRPNVRMTFIVDLIAMIFAMPRVLFPALGAVVIGGGATTAGILGAGIAVGALLAGVFSGPVSRVRRQGLAVLTAITAWGASIVLFGVVVGLAGRTSEDASAHWLLWPAFVMLVFSGMADSVSAVFRSTILQTATPDHMRGRLQGVFIVVVAGGPRLGDLVVGSAADLTDESIAAIAGGLTCIVLVVLLGILQPRFRNYDARHPQA</sequence>
<accession>A0ABT9P5N0</accession>
<evidence type="ECO:0000256" key="5">
    <source>
        <dbReference type="ARBA" id="ARBA00022989"/>
    </source>
</evidence>
<evidence type="ECO:0000256" key="3">
    <source>
        <dbReference type="ARBA" id="ARBA00022475"/>
    </source>
</evidence>
<evidence type="ECO:0000256" key="2">
    <source>
        <dbReference type="ARBA" id="ARBA00022448"/>
    </source>
</evidence>
<name>A0ABT9P5N0_9ACTN</name>
<keyword evidence="3" id="KW-1003">Cell membrane</keyword>
<organism evidence="9 10">
    <name type="scientific">Kineosporia succinea</name>
    <dbReference type="NCBI Taxonomy" id="84632"/>
    <lineage>
        <taxon>Bacteria</taxon>
        <taxon>Bacillati</taxon>
        <taxon>Actinomycetota</taxon>
        <taxon>Actinomycetes</taxon>
        <taxon>Kineosporiales</taxon>
        <taxon>Kineosporiaceae</taxon>
        <taxon>Kineosporia</taxon>
    </lineage>
</organism>